<proteinExistence type="inferred from homology"/>
<keyword evidence="2" id="KW-0805">Transcription regulation</keyword>
<dbReference type="InterPro" id="IPR039425">
    <property type="entry name" value="RNA_pol_sigma-70-like"/>
</dbReference>
<dbReference type="InterPro" id="IPR036388">
    <property type="entry name" value="WH-like_DNA-bd_sf"/>
</dbReference>
<dbReference type="SUPFAM" id="SSF88659">
    <property type="entry name" value="Sigma3 and sigma4 domains of RNA polymerase sigma factors"/>
    <property type="match status" value="1"/>
</dbReference>
<dbReference type="PANTHER" id="PTHR43133">
    <property type="entry name" value="RNA POLYMERASE ECF-TYPE SIGMA FACTO"/>
    <property type="match status" value="1"/>
</dbReference>
<evidence type="ECO:0000256" key="1">
    <source>
        <dbReference type="ARBA" id="ARBA00010641"/>
    </source>
</evidence>
<dbReference type="InterPro" id="IPR007627">
    <property type="entry name" value="RNA_pol_sigma70_r2"/>
</dbReference>
<evidence type="ECO:0000259" key="6">
    <source>
        <dbReference type="Pfam" id="PF08281"/>
    </source>
</evidence>
<name>A0A1F6C2E5_9BACT</name>
<keyword evidence="3" id="KW-0731">Sigma factor</keyword>
<dbReference type="InterPro" id="IPR013325">
    <property type="entry name" value="RNA_pol_sigma_r2"/>
</dbReference>
<dbReference type="NCBIfam" id="TIGR02937">
    <property type="entry name" value="sigma70-ECF"/>
    <property type="match status" value="1"/>
</dbReference>
<evidence type="ECO:0000256" key="3">
    <source>
        <dbReference type="ARBA" id="ARBA00023082"/>
    </source>
</evidence>
<dbReference type="Gene3D" id="1.10.10.10">
    <property type="entry name" value="Winged helix-like DNA-binding domain superfamily/Winged helix DNA-binding domain"/>
    <property type="match status" value="1"/>
</dbReference>
<dbReference type="SUPFAM" id="SSF88946">
    <property type="entry name" value="Sigma2 domain of RNA polymerase sigma factors"/>
    <property type="match status" value="1"/>
</dbReference>
<dbReference type="InterPro" id="IPR013324">
    <property type="entry name" value="RNA_pol_sigma_r3/r4-like"/>
</dbReference>
<feature type="domain" description="RNA polymerase sigma factor 70 region 4 type 2" evidence="6">
    <location>
        <begin position="133"/>
        <end position="183"/>
    </location>
</feature>
<dbReference type="GO" id="GO:0006352">
    <property type="term" value="P:DNA-templated transcription initiation"/>
    <property type="evidence" value="ECO:0007669"/>
    <property type="project" value="InterPro"/>
</dbReference>
<dbReference type="InterPro" id="IPR013249">
    <property type="entry name" value="RNA_pol_sigma70_r4_t2"/>
</dbReference>
<feature type="domain" description="RNA polymerase sigma-70 region 2" evidence="5">
    <location>
        <begin position="36"/>
        <end position="101"/>
    </location>
</feature>
<keyword evidence="4" id="KW-0804">Transcription</keyword>
<dbReference type="GO" id="GO:0016987">
    <property type="term" value="F:sigma factor activity"/>
    <property type="evidence" value="ECO:0007669"/>
    <property type="project" value="UniProtKB-KW"/>
</dbReference>
<dbReference type="Pfam" id="PF08281">
    <property type="entry name" value="Sigma70_r4_2"/>
    <property type="match status" value="1"/>
</dbReference>
<evidence type="ECO:0000259" key="5">
    <source>
        <dbReference type="Pfam" id="PF04542"/>
    </source>
</evidence>
<dbReference type="Proteomes" id="UP000178249">
    <property type="component" value="Unassembled WGS sequence"/>
</dbReference>
<evidence type="ECO:0000256" key="4">
    <source>
        <dbReference type="ARBA" id="ARBA00023163"/>
    </source>
</evidence>
<evidence type="ECO:0000256" key="2">
    <source>
        <dbReference type="ARBA" id="ARBA00023015"/>
    </source>
</evidence>
<gene>
    <name evidence="7" type="ORF">A2841_03480</name>
</gene>
<dbReference type="AlphaFoldDB" id="A0A1F6C2E5"/>
<dbReference type="PANTHER" id="PTHR43133:SF25">
    <property type="entry name" value="RNA POLYMERASE SIGMA FACTOR RFAY-RELATED"/>
    <property type="match status" value="1"/>
</dbReference>
<organism evidence="7 8">
    <name type="scientific">Candidatus Kaiserbacteria bacterium RIFCSPHIGHO2_01_FULL_48_10</name>
    <dbReference type="NCBI Taxonomy" id="1798476"/>
    <lineage>
        <taxon>Bacteria</taxon>
        <taxon>Candidatus Kaiseribacteriota</taxon>
    </lineage>
</organism>
<dbReference type="GO" id="GO:0003677">
    <property type="term" value="F:DNA binding"/>
    <property type="evidence" value="ECO:0007669"/>
    <property type="project" value="InterPro"/>
</dbReference>
<comment type="caution">
    <text evidence="7">The sequence shown here is derived from an EMBL/GenBank/DDBJ whole genome shotgun (WGS) entry which is preliminary data.</text>
</comment>
<comment type="similarity">
    <text evidence="1">Belongs to the sigma-70 factor family. ECF subfamily.</text>
</comment>
<evidence type="ECO:0000313" key="8">
    <source>
        <dbReference type="Proteomes" id="UP000178249"/>
    </source>
</evidence>
<sequence length="193" mass="22031">MEKFRHVRKRTRRRVLDGFVQASVREHDPFIAELLSLQPFLFNFALRLVKNFSSAEDFTQITLEKALTAREQFGANGKGTNLKAWLFTILRNEIYSRSRRGKVGMCVKVEMELQASETKSPASQYNSVLLTETLACIDKLPFHQKQALIFIAIDGRSYEEVAQMTGFAPGTIKSRFSRGREALLQMIENGHSL</sequence>
<dbReference type="Gene3D" id="1.10.1740.10">
    <property type="match status" value="1"/>
</dbReference>
<dbReference type="CDD" id="cd06171">
    <property type="entry name" value="Sigma70_r4"/>
    <property type="match status" value="1"/>
</dbReference>
<protein>
    <submittedName>
        <fullName evidence="7">Uncharacterized protein</fullName>
    </submittedName>
</protein>
<reference evidence="7 8" key="1">
    <citation type="journal article" date="2016" name="Nat. Commun.">
        <title>Thousands of microbial genomes shed light on interconnected biogeochemical processes in an aquifer system.</title>
        <authorList>
            <person name="Anantharaman K."/>
            <person name="Brown C.T."/>
            <person name="Hug L.A."/>
            <person name="Sharon I."/>
            <person name="Castelle C.J."/>
            <person name="Probst A.J."/>
            <person name="Thomas B.C."/>
            <person name="Singh A."/>
            <person name="Wilkins M.J."/>
            <person name="Karaoz U."/>
            <person name="Brodie E.L."/>
            <person name="Williams K.H."/>
            <person name="Hubbard S.S."/>
            <person name="Banfield J.F."/>
        </authorList>
    </citation>
    <scope>NUCLEOTIDE SEQUENCE [LARGE SCALE GENOMIC DNA]</scope>
</reference>
<dbReference type="EMBL" id="MFKP01000047">
    <property type="protein sequence ID" value="OGG43202.1"/>
    <property type="molecule type" value="Genomic_DNA"/>
</dbReference>
<dbReference type="Pfam" id="PF04542">
    <property type="entry name" value="Sigma70_r2"/>
    <property type="match status" value="1"/>
</dbReference>
<evidence type="ECO:0000313" key="7">
    <source>
        <dbReference type="EMBL" id="OGG43202.1"/>
    </source>
</evidence>
<accession>A0A1F6C2E5</accession>
<dbReference type="InterPro" id="IPR014284">
    <property type="entry name" value="RNA_pol_sigma-70_dom"/>
</dbReference>